<name>A0A8J7D5I1_DESMC</name>
<feature type="domain" description="Nudix hydrolase" evidence="4">
    <location>
        <begin position="31"/>
        <end position="157"/>
    </location>
</feature>
<comment type="caution">
    <text evidence="5">The sequence shown here is derived from an EMBL/GenBank/DDBJ whole genome shotgun (WGS) entry which is preliminary data.</text>
</comment>
<gene>
    <name evidence="5" type="ORF">IQ276_35925</name>
</gene>
<dbReference type="PRINTS" id="PR00502">
    <property type="entry name" value="NUDIXFAMILY"/>
</dbReference>
<dbReference type="PROSITE" id="PS00893">
    <property type="entry name" value="NUDIX_BOX"/>
    <property type="match status" value="1"/>
</dbReference>
<dbReference type="Proteomes" id="UP000622533">
    <property type="component" value="Unassembled WGS sequence"/>
</dbReference>
<evidence type="ECO:0000256" key="2">
    <source>
        <dbReference type="ARBA" id="ARBA00022801"/>
    </source>
</evidence>
<dbReference type="SUPFAM" id="SSF55811">
    <property type="entry name" value="Nudix"/>
    <property type="match status" value="1"/>
</dbReference>
<dbReference type="Pfam" id="PF00293">
    <property type="entry name" value="NUDIX"/>
    <property type="match status" value="1"/>
</dbReference>
<organism evidence="5 6">
    <name type="scientific">Desmonostoc muscorum LEGE 12446</name>
    <dbReference type="NCBI Taxonomy" id="1828758"/>
    <lineage>
        <taxon>Bacteria</taxon>
        <taxon>Bacillati</taxon>
        <taxon>Cyanobacteriota</taxon>
        <taxon>Cyanophyceae</taxon>
        <taxon>Nostocales</taxon>
        <taxon>Nostocaceae</taxon>
        <taxon>Desmonostoc</taxon>
    </lineage>
</organism>
<dbReference type="AlphaFoldDB" id="A0A8J7D5I1"/>
<protein>
    <submittedName>
        <fullName evidence="5">NUDIX hydrolase</fullName>
    </submittedName>
</protein>
<dbReference type="PANTHER" id="PTHR43736">
    <property type="entry name" value="ADP-RIBOSE PYROPHOSPHATASE"/>
    <property type="match status" value="1"/>
</dbReference>
<proteinExistence type="inferred from homology"/>
<evidence type="ECO:0000313" key="5">
    <source>
        <dbReference type="EMBL" id="MBE9027618.1"/>
    </source>
</evidence>
<dbReference type="RefSeq" id="WP_193925292.1">
    <property type="nucleotide sequence ID" value="NZ_JADEXS020000001.1"/>
</dbReference>
<keyword evidence="2 3" id="KW-0378">Hydrolase</keyword>
<dbReference type="InterPro" id="IPR020084">
    <property type="entry name" value="NUDIX_hydrolase_CS"/>
</dbReference>
<dbReference type="InterPro" id="IPR015797">
    <property type="entry name" value="NUDIX_hydrolase-like_dom_sf"/>
</dbReference>
<evidence type="ECO:0000256" key="3">
    <source>
        <dbReference type="RuleBase" id="RU003476"/>
    </source>
</evidence>
<comment type="similarity">
    <text evidence="1 3">Belongs to the Nudix hydrolase family.</text>
</comment>
<dbReference type="InterPro" id="IPR000086">
    <property type="entry name" value="NUDIX_hydrolase_dom"/>
</dbReference>
<dbReference type="Gene3D" id="3.90.79.10">
    <property type="entry name" value="Nucleoside Triphosphate Pyrophosphohydrolase"/>
    <property type="match status" value="1"/>
</dbReference>
<dbReference type="InterPro" id="IPR020476">
    <property type="entry name" value="Nudix_hydrolase"/>
</dbReference>
<dbReference type="CDD" id="cd02883">
    <property type="entry name" value="NUDIX_Hydrolase"/>
    <property type="match status" value="1"/>
</dbReference>
<evidence type="ECO:0000259" key="4">
    <source>
        <dbReference type="PROSITE" id="PS51462"/>
    </source>
</evidence>
<sequence>MNVIAFFPSAVQSTRNLWRIGQTVLGIIFRHPITGTSIIPILPDGRIVLIRRRDNGLWSLPGGIVDWGEDVPNTVRRELMEETGLELVKINRLVGVYSSPDRDPRMHSICVVVEAEVRGTMEVKDVLEVMEIQAFDLNFLPPGQMSHDHTRQLQDYLNGLTTLA</sequence>
<dbReference type="PANTHER" id="PTHR43736:SF1">
    <property type="entry name" value="DIHYDRONEOPTERIN TRIPHOSPHATE DIPHOSPHATASE"/>
    <property type="match status" value="1"/>
</dbReference>
<evidence type="ECO:0000313" key="6">
    <source>
        <dbReference type="Proteomes" id="UP000622533"/>
    </source>
</evidence>
<dbReference type="EMBL" id="JADEXS010000976">
    <property type="protein sequence ID" value="MBE9027618.1"/>
    <property type="molecule type" value="Genomic_DNA"/>
</dbReference>
<keyword evidence="6" id="KW-1185">Reference proteome</keyword>
<accession>A0A8J7D5I1</accession>
<dbReference type="GO" id="GO:0016787">
    <property type="term" value="F:hydrolase activity"/>
    <property type="evidence" value="ECO:0007669"/>
    <property type="project" value="UniProtKB-KW"/>
</dbReference>
<reference evidence="5" key="1">
    <citation type="submission" date="2020-10" db="EMBL/GenBank/DDBJ databases">
        <authorList>
            <person name="Castelo-Branco R."/>
            <person name="Eusebio N."/>
            <person name="Adriana R."/>
            <person name="Vieira A."/>
            <person name="Brugerolle De Fraissinette N."/>
            <person name="Rezende De Castro R."/>
            <person name="Schneider M.P."/>
            <person name="Vasconcelos V."/>
            <person name="Leao P.N."/>
        </authorList>
    </citation>
    <scope>NUCLEOTIDE SEQUENCE</scope>
    <source>
        <strain evidence="5">LEGE 12446</strain>
    </source>
</reference>
<dbReference type="PROSITE" id="PS51462">
    <property type="entry name" value="NUDIX"/>
    <property type="match status" value="1"/>
</dbReference>
<evidence type="ECO:0000256" key="1">
    <source>
        <dbReference type="ARBA" id="ARBA00005582"/>
    </source>
</evidence>